<keyword evidence="1" id="KW-0802">TPR repeat</keyword>
<evidence type="ECO:0000313" key="3">
    <source>
        <dbReference type="EMBL" id="MCC1485401.1"/>
    </source>
</evidence>
<dbReference type="InterPro" id="IPR019734">
    <property type="entry name" value="TPR_rpt"/>
</dbReference>
<feature type="repeat" description="TPR" evidence="1">
    <location>
        <begin position="247"/>
        <end position="280"/>
    </location>
</feature>
<reference evidence="4" key="1">
    <citation type="submission" date="2021-03" db="EMBL/GenBank/DDBJ databases">
        <title>Genome of Cognatishimia sp. F0-27.</title>
        <authorList>
            <person name="Ping X."/>
        </authorList>
    </citation>
    <scope>NUCLEOTIDE SEQUENCE [LARGE SCALE GENOMIC DNA]</scope>
    <source>
        <strain evidence="4">E313</strain>
    </source>
</reference>
<reference evidence="4" key="2">
    <citation type="submission" date="2023-07" db="EMBL/GenBank/DDBJ databases">
        <title>Genome of Winogradskyella sp. E313.</title>
        <authorList>
            <person name="Zhou Y."/>
        </authorList>
    </citation>
    <scope>NUCLEOTIDE SEQUENCE [LARGE SCALE GENOMIC DNA]</scope>
    <source>
        <strain evidence="4">E313</strain>
    </source>
</reference>
<comment type="caution">
    <text evidence="3">The sequence shown here is derived from an EMBL/GenBank/DDBJ whole genome shotgun (WGS) entry which is preliminary data.</text>
</comment>
<dbReference type="EMBL" id="JAFMPT010000022">
    <property type="protein sequence ID" value="MCC1485401.1"/>
    <property type="molecule type" value="Genomic_DNA"/>
</dbReference>
<dbReference type="Gene3D" id="1.25.40.10">
    <property type="entry name" value="Tetratricopeptide repeat domain"/>
    <property type="match status" value="3"/>
</dbReference>
<dbReference type="RefSeq" id="WP_227477893.1">
    <property type="nucleotide sequence ID" value="NZ_JAFMPT010000022.1"/>
</dbReference>
<proteinExistence type="predicted"/>
<sequence length="434" mass="50463">MKKLKITLALIIVVCHLGYAQNFVKNPKKVDSILNILKNQPNDSSKVANLHYLFDYFVYKDLKKGKYYADEEIRVSKLLNYEVGIANGLYNYGVYYNNIGQLDSAIVYYKQAYELFEKKQNYGGMSKSNHGIAIIEQYRGNHDIALELTYKDIDLYRNKLPDSVRLGAAYDFISMIYDAKGNYKLAIINSLKAISILEKTDTPIRLADAFSHLGSNEFSLGNFEKSLEYKKKVLNIYKENDDNFYTTEAHNDIGIIYYHLKDYDKSIKSLKQGLALANEFKFINIKRTISDNLGKVFTATGDYSEAQKYLNEALKNADENNQDYWKPIILNNLGDLYNKTNRHEKAITFLTKAEEIGNNFNSLSTLKDSYFIRHESYLKLGQTERALIDYKTYTTLKDSLYNLEKIKEIEELRTIYDTEKKNNKLRFKKMRLSF</sequence>
<gene>
    <name evidence="3" type="ORF">J1C55_12420</name>
</gene>
<dbReference type="Pfam" id="PF13181">
    <property type="entry name" value="TPR_8"/>
    <property type="match status" value="2"/>
</dbReference>
<name>A0ABS8EQB4_9FLAO</name>
<evidence type="ECO:0000256" key="2">
    <source>
        <dbReference type="SAM" id="SignalP"/>
    </source>
</evidence>
<feature type="repeat" description="TPR" evidence="1">
    <location>
        <begin position="287"/>
        <end position="320"/>
    </location>
</feature>
<dbReference type="Pfam" id="PF13424">
    <property type="entry name" value="TPR_12"/>
    <property type="match status" value="2"/>
</dbReference>
<feature type="repeat" description="TPR" evidence="1">
    <location>
        <begin position="86"/>
        <end position="119"/>
    </location>
</feature>
<feature type="signal peptide" evidence="2">
    <location>
        <begin position="1"/>
        <end position="20"/>
    </location>
</feature>
<accession>A0ABS8EQB4</accession>
<dbReference type="SUPFAM" id="SSF48452">
    <property type="entry name" value="TPR-like"/>
    <property type="match status" value="2"/>
</dbReference>
<keyword evidence="4" id="KW-1185">Reference proteome</keyword>
<dbReference type="InterPro" id="IPR011990">
    <property type="entry name" value="TPR-like_helical_dom_sf"/>
</dbReference>
<dbReference type="PROSITE" id="PS50005">
    <property type="entry name" value="TPR"/>
    <property type="match status" value="4"/>
</dbReference>
<keyword evidence="2" id="KW-0732">Signal</keyword>
<dbReference type="PANTHER" id="PTHR10098">
    <property type="entry name" value="RAPSYN-RELATED"/>
    <property type="match status" value="1"/>
</dbReference>
<evidence type="ECO:0000256" key="1">
    <source>
        <dbReference type="PROSITE-ProRule" id="PRU00339"/>
    </source>
</evidence>
<feature type="repeat" description="TPR" evidence="1">
    <location>
        <begin position="207"/>
        <end position="240"/>
    </location>
</feature>
<dbReference type="PANTHER" id="PTHR10098:SF108">
    <property type="entry name" value="TETRATRICOPEPTIDE REPEAT PROTEIN 28"/>
    <property type="match status" value="1"/>
</dbReference>
<protein>
    <submittedName>
        <fullName evidence="3">Tetratricopeptide repeat protein</fullName>
    </submittedName>
</protein>
<dbReference type="Proteomes" id="UP000778797">
    <property type="component" value="Unassembled WGS sequence"/>
</dbReference>
<feature type="chain" id="PRO_5046938408" evidence="2">
    <location>
        <begin position="21"/>
        <end position="434"/>
    </location>
</feature>
<dbReference type="SMART" id="SM00028">
    <property type="entry name" value="TPR"/>
    <property type="match status" value="6"/>
</dbReference>
<organism evidence="3 4">
    <name type="scientific">Winogradskyella immobilis</name>
    <dbReference type="NCBI Taxonomy" id="2816852"/>
    <lineage>
        <taxon>Bacteria</taxon>
        <taxon>Pseudomonadati</taxon>
        <taxon>Bacteroidota</taxon>
        <taxon>Flavobacteriia</taxon>
        <taxon>Flavobacteriales</taxon>
        <taxon>Flavobacteriaceae</taxon>
        <taxon>Winogradskyella</taxon>
    </lineage>
</organism>
<evidence type="ECO:0000313" key="4">
    <source>
        <dbReference type="Proteomes" id="UP000778797"/>
    </source>
</evidence>